<dbReference type="KEGG" id="tob:V4D31_03855"/>
<comment type="function">
    <text evidence="13">The RuvA-RuvB-RuvC complex processes Holliday junction (HJ) DNA during genetic recombination and DNA repair. Endonuclease that resolves HJ intermediates. Cleaves cruciform DNA by making single-stranded nicks across the HJ at symmetrical positions within the homologous arms, yielding a 5'-phosphate and a 3'-hydroxyl group; requires a central core of homology in the junction. The consensus cleavage sequence is 5'-(A/T)TT(C/G)-3'. Cleavage occurs on the 3'-side of the TT dinucleotide at the point of strand exchange. HJ branch migration catalyzed by RuvA-RuvB allows RuvC to scan DNA until it finds its consensus sequence, where it cleaves and resolves the cruciform DNA.</text>
</comment>
<accession>A0AAU8H525</accession>
<evidence type="ECO:0000256" key="2">
    <source>
        <dbReference type="ARBA" id="ARBA00022490"/>
    </source>
</evidence>
<gene>
    <name evidence="13 15" type="primary">ruvC</name>
    <name evidence="15" type="ORF">V4D31_03855</name>
</gene>
<keyword evidence="4 13" id="KW-0479">Metal-binding</keyword>
<dbReference type="FunFam" id="3.30.420.10:FF:000002">
    <property type="entry name" value="Crossover junction endodeoxyribonuclease RuvC"/>
    <property type="match status" value="1"/>
</dbReference>
<keyword evidence="3 13" id="KW-0540">Nuclease</keyword>
<dbReference type="AlphaFoldDB" id="A0AAU8H525"/>
<evidence type="ECO:0000256" key="14">
    <source>
        <dbReference type="NCBIfam" id="TIGR00228"/>
    </source>
</evidence>
<dbReference type="GO" id="GO:0003677">
    <property type="term" value="F:DNA binding"/>
    <property type="evidence" value="ECO:0007669"/>
    <property type="project" value="UniProtKB-KW"/>
</dbReference>
<dbReference type="Pfam" id="PF02075">
    <property type="entry name" value="RuvC"/>
    <property type="match status" value="1"/>
</dbReference>
<name>A0AAU8H525_9BACT</name>
<dbReference type="InterPro" id="IPR002176">
    <property type="entry name" value="X-over_junc_endoDNase_RuvC"/>
</dbReference>
<evidence type="ECO:0000256" key="12">
    <source>
        <dbReference type="ARBA" id="ARBA00029354"/>
    </source>
</evidence>
<evidence type="ECO:0000256" key="9">
    <source>
        <dbReference type="ARBA" id="ARBA00023125"/>
    </source>
</evidence>
<dbReference type="GO" id="GO:0000287">
    <property type="term" value="F:magnesium ion binding"/>
    <property type="evidence" value="ECO:0007669"/>
    <property type="project" value="UniProtKB-UniRule"/>
</dbReference>
<keyword evidence="10 13" id="KW-0233">DNA recombination</keyword>
<dbReference type="GO" id="GO:0005737">
    <property type="term" value="C:cytoplasm"/>
    <property type="evidence" value="ECO:0007669"/>
    <property type="project" value="UniProtKB-SubCell"/>
</dbReference>
<feature type="active site" evidence="13">
    <location>
        <position position="7"/>
    </location>
</feature>
<comment type="subunit">
    <text evidence="13">Homodimer which binds Holliday junction (HJ) DNA. The HJ becomes 2-fold symmetrical on binding to RuvC with unstacked arms; it has a different conformation from HJ DNA in complex with RuvA. In the full resolvosome a probable DNA-RuvA(4)-RuvB(12)-RuvC(2) complex forms which resolves the HJ.</text>
</comment>
<evidence type="ECO:0000313" key="15">
    <source>
        <dbReference type="EMBL" id="XCH49304.1"/>
    </source>
</evidence>
<comment type="similarity">
    <text evidence="1 13">Belongs to the RuvC family.</text>
</comment>
<comment type="cofactor">
    <cofactor evidence="13">
        <name>Mg(2+)</name>
        <dbReference type="ChEBI" id="CHEBI:18420"/>
    </cofactor>
    <text evidence="13">Binds 2 Mg(2+) ion per subunit.</text>
</comment>
<evidence type="ECO:0000256" key="10">
    <source>
        <dbReference type="ARBA" id="ARBA00023172"/>
    </source>
</evidence>
<evidence type="ECO:0000256" key="7">
    <source>
        <dbReference type="ARBA" id="ARBA00022801"/>
    </source>
</evidence>
<comment type="subcellular location">
    <subcellularLocation>
        <location evidence="13">Cytoplasm</location>
    </subcellularLocation>
</comment>
<evidence type="ECO:0000256" key="13">
    <source>
        <dbReference type="HAMAP-Rule" id="MF_00034"/>
    </source>
</evidence>
<keyword evidence="6 13" id="KW-0227">DNA damage</keyword>
<dbReference type="InterPro" id="IPR036397">
    <property type="entry name" value="RNaseH_sf"/>
</dbReference>
<evidence type="ECO:0000256" key="1">
    <source>
        <dbReference type="ARBA" id="ARBA00009518"/>
    </source>
</evidence>
<dbReference type="SUPFAM" id="SSF53098">
    <property type="entry name" value="Ribonuclease H-like"/>
    <property type="match status" value="1"/>
</dbReference>
<keyword evidence="9 13" id="KW-0238">DNA-binding</keyword>
<evidence type="ECO:0000256" key="8">
    <source>
        <dbReference type="ARBA" id="ARBA00022842"/>
    </source>
</evidence>
<dbReference type="GO" id="GO:0008821">
    <property type="term" value="F:crossover junction DNA endonuclease activity"/>
    <property type="evidence" value="ECO:0007669"/>
    <property type="project" value="UniProtKB-UniRule"/>
</dbReference>
<evidence type="ECO:0000256" key="3">
    <source>
        <dbReference type="ARBA" id="ARBA00022722"/>
    </source>
</evidence>
<feature type="binding site" evidence="13">
    <location>
        <position position="7"/>
    </location>
    <ligand>
        <name>Mg(2+)</name>
        <dbReference type="ChEBI" id="CHEBI:18420"/>
        <label>1</label>
    </ligand>
</feature>
<dbReference type="CDD" id="cd16962">
    <property type="entry name" value="RuvC"/>
    <property type="match status" value="1"/>
</dbReference>
<dbReference type="PANTHER" id="PTHR30194:SF3">
    <property type="entry name" value="CROSSOVER JUNCTION ENDODEOXYRIBONUCLEASE RUVC"/>
    <property type="match status" value="1"/>
</dbReference>
<dbReference type="NCBIfam" id="TIGR00228">
    <property type="entry name" value="ruvC"/>
    <property type="match status" value="1"/>
</dbReference>
<dbReference type="Gene3D" id="3.30.420.10">
    <property type="entry name" value="Ribonuclease H-like superfamily/Ribonuclease H"/>
    <property type="match status" value="1"/>
</dbReference>
<dbReference type="InterPro" id="IPR012337">
    <property type="entry name" value="RNaseH-like_sf"/>
</dbReference>
<organism evidence="15">
    <name type="scientific">Thermodesulfovibrio obliviosus</name>
    <dbReference type="NCBI Taxonomy" id="3118332"/>
    <lineage>
        <taxon>Bacteria</taxon>
        <taxon>Pseudomonadati</taxon>
        <taxon>Nitrospirota</taxon>
        <taxon>Thermodesulfovibrionia</taxon>
        <taxon>Thermodesulfovibrionales</taxon>
        <taxon>Thermodesulfovibrionaceae</taxon>
        <taxon>Thermodesulfovibrio</taxon>
    </lineage>
</organism>
<protein>
    <recommendedName>
        <fullName evidence="13 14">Crossover junction endodeoxyribonuclease RuvC</fullName>
        <ecNumber evidence="13 14">3.1.21.10</ecNumber>
    </recommendedName>
    <alternativeName>
        <fullName evidence="13">Holliday junction nuclease RuvC</fullName>
    </alternativeName>
    <alternativeName>
        <fullName evidence="13">Holliday junction resolvase RuvC</fullName>
    </alternativeName>
</protein>
<keyword evidence="7 13" id="KW-0378">Hydrolase</keyword>
<keyword evidence="2 13" id="KW-0963">Cytoplasm</keyword>
<dbReference type="GO" id="GO:0006310">
    <property type="term" value="P:DNA recombination"/>
    <property type="evidence" value="ECO:0007669"/>
    <property type="project" value="UniProtKB-UniRule"/>
</dbReference>
<dbReference type="GO" id="GO:0006281">
    <property type="term" value="P:DNA repair"/>
    <property type="evidence" value="ECO:0007669"/>
    <property type="project" value="UniProtKB-UniRule"/>
</dbReference>
<dbReference type="EC" id="3.1.21.10" evidence="13 14"/>
<dbReference type="PRINTS" id="PR00696">
    <property type="entry name" value="RSOLVASERUVC"/>
</dbReference>
<dbReference type="GO" id="GO:0048476">
    <property type="term" value="C:Holliday junction resolvase complex"/>
    <property type="evidence" value="ECO:0007669"/>
    <property type="project" value="UniProtKB-UniRule"/>
</dbReference>
<keyword evidence="5 13" id="KW-0255">Endonuclease</keyword>
<evidence type="ECO:0000256" key="6">
    <source>
        <dbReference type="ARBA" id="ARBA00022763"/>
    </source>
</evidence>
<dbReference type="PANTHER" id="PTHR30194">
    <property type="entry name" value="CROSSOVER JUNCTION ENDODEOXYRIBONUCLEASE RUVC"/>
    <property type="match status" value="1"/>
</dbReference>
<evidence type="ECO:0000256" key="11">
    <source>
        <dbReference type="ARBA" id="ARBA00023204"/>
    </source>
</evidence>
<evidence type="ECO:0000256" key="4">
    <source>
        <dbReference type="ARBA" id="ARBA00022723"/>
    </source>
</evidence>
<feature type="active site" evidence="13">
    <location>
        <position position="156"/>
    </location>
</feature>
<dbReference type="HAMAP" id="MF_00034">
    <property type="entry name" value="RuvC"/>
    <property type="match status" value="1"/>
</dbReference>
<dbReference type="RefSeq" id="WP_353686932.1">
    <property type="nucleotide sequence ID" value="NZ_CP144374.1"/>
</dbReference>
<comment type="catalytic activity">
    <reaction evidence="12 13">
        <text>Endonucleolytic cleavage at a junction such as a reciprocal single-stranded crossover between two homologous DNA duplexes (Holliday junction).</text>
        <dbReference type="EC" id="3.1.21.10"/>
    </reaction>
</comment>
<evidence type="ECO:0000256" key="5">
    <source>
        <dbReference type="ARBA" id="ARBA00022759"/>
    </source>
</evidence>
<proteinExistence type="inferred from homology"/>
<reference evidence="15" key="1">
    <citation type="submission" date="2024-01" db="EMBL/GenBank/DDBJ databases">
        <title>The first autotrophic representatives of the genus Thermodesulfovibrio.</title>
        <authorList>
            <person name="Maltseva A.I."/>
            <person name="Elcheninov A.G."/>
            <person name="Kublanov I.V."/>
            <person name="Lebedinsky A.V."/>
            <person name="Frolov E.N."/>
        </authorList>
    </citation>
    <scope>NUCLEOTIDE SEQUENCE</scope>
    <source>
        <strain evidence="15">3462-1</strain>
    </source>
</reference>
<feature type="binding site" evidence="13">
    <location>
        <position position="156"/>
    </location>
    <ligand>
        <name>Mg(2+)</name>
        <dbReference type="ChEBI" id="CHEBI:18420"/>
        <label>1</label>
    </ligand>
</feature>
<sequence>MIVIGIDPGSRHFGYGIVDTSAGTGAIQNSNFRIQSSNSNDIRLIHADTINISHNVSLPERLKFIYESLLEVIEKYSPYEMAVEKIFAGKKIPSSFVLGYTRAIAFLVAAQKQISVYEYSSTEIKKALTGYGRAHKAQVKSMVHNFLSIDKKISYDCADALAVAICHIHSRKLLKVLK</sequence>
<dbReference type="PROSITE" id="PS01321">
    <property type="entry name" value="RUVC"/>
    <property type="match status" value="1"/>
</dbReference>
<feature type="binding site" evidence="13">
    <location>
        <position position="84"/>
    </location>
    <ligand>
        <name>Mg(2+)</name>
        <dbReference type="ChEBI" id="CHEBI:18420"/>
        <label>2</label>
    </ligand>
</feature>
<keyword evidence="11 13" id="KW-0234">DNA repair</keyword>
<dbReference type="EMBL" id="CP144374">
    <property type="protein sequence ID" value="XCH49304.1"/>
    <property type="molecule type" value="Genomic_DNA"/>
</dbReference>
<feature type="active site" evidence="13">
    <location>
        <position position="84"/>
    </location>
</feature>
<dbReference type="InterPro" id="IPR020563">
    <property type="entry name" value="X-over_junc_endoDNase_Mg_BS"/>
</dbReference>
<keyword evidence="8 13" id="KW-0460">Magnesium</keyword>